<dbReference type="Proteomes" id="UP000261812">
    <property type="component" value="Chromosome"/>
</dbReference>
<evidence type="ECO:0000313" key="3">
    <source>
        <dbReference type="EMBL" id="QLL29773.1"/>
    </source>
</evidence>
<dbReference type="AlphaFoldDB" id="A0A7D6IR11"/>
<keyword evidence="4" id="KW-1185">Reference proteome</keyword>
<dbReference type="RefSeq" id="WP_181496116.1">
    <property type="nucleotide sequence ID" value="NZ_CP032152.1"/>
</dbReference>
<name>A0A7D6IR11_9CYAN</name>
<dbReference type="Pfam" id="PF04536">
    <property type="entry name" value="TPM_phosphatase"/>
    <property type="match status" value="1"/>
</dbReference>
<dbReference type="Gene3D" id="3.10.310.50">
    <property type="match status" value="1"/>
</dbReference>
<evidence type="ECO:0000259" key="2">
    <source>
        <dbReference type="Pfam" id="PF04536"/>
    </source>
</evidence>
<dbReference type="InterPro" id="IPR007621">
    <property type="entry name" value="TPM_dom"/>
</dbReference>
<dbReference type="NCBIfam" id="NF047379">
    <property type="entry name" value="photo_II_Psb32"/>
    <property type="match status" value="1"/>
</dbReference>
<sequence length="228" mass="24972">MHWQVAWKNGIRYLLLALFASTLWVTPVWATSAIDIPFPGTTAGVIDEGNVLSAVTQGSVGRSLQDLAKTTGINVHVVTLHRLDYGETPQSFVDDLFSQWFPDPKSQANQVIIALDTVTNGTAIHYGDAVAERLNPETAESIVQETMRVPLRDGNYNQSVLDTVDRLAKVLKGEPDPGPPVVRETVVEKTYKSKEETDDRSATIIVVALLIAATVIPMVTYFMYQGSS</sequence>
<proteinExistence type="predicted"/>
<dbReference type="PANTHER" id="PTHR30373">
    <property type="entry name" value="UPF0603 PROTEIN YGCG"/>
    <property type="match status" value="1"/>
</dbReference>
<keyword evidence="1" id="KW-0472">Membrane</keyword>
<protein>
    <submittedName>
        <fullName evidence="3">TPM domain-containing protein</fullName>
    </submittedName>
</protein>
<keyword evidence="1" id="KW-1133">Transmembrane helix</keyword>
<organism evidence="3 4">
    <name type="scientific">Thermosynechococcus sichuanensis E542</name>
    <dbReference type="NCBI Taxonomy" id="2016101"/>
    <lineage>
        <taxon>Bacteria</taxon>
        <taxon>Bacillati</taxon>
        <taxon>Cyanobacteriota</taxon>
        <taxon>Cyanophyceae</taxon>
        <taxon>Acaryochloridales</taxon>
        <taxon>Thermosynechococcaceae</taxon>
        <taxon>Thermosynechococcus</taxon>
        <taxon>Thermosynechococcus sichuanensis</taxon>
    </lineage>
</organism>
<reference evidence="4" key="1">
    <citation type="submission" date="2018-09" db="EMBL/GenBank/DDBJ databases">
        <title>Complete genome sequence of thermophilic cyanobacteria strain Thermosynechococcus elongatus PKUAC-SCTE542.</title>
        <authorList>
            <person name="Liang Y."/>
            <person name="Tang J."/>
            <person name="Daroch M."/>
        </authorList>
    </citation>
    <scope>NUCLEOTIDE SEQUENCE [LARGE SCALE GENOMIC DNA]</scope>
    <source>
        <strain evidence="4">E542</strain>
    </source>
</reference>
<accession>A0A7D6IR11</accession>
<dbReference type="EMBL" id="CP032152">
    <property type="protein sequence ID" value="QLL29773.1"/>
    <property type="molecule type" value="Genomic_DNA"/>
</dbReference>
<evidence type="ECO:0000256" key="1">
    <source>
        <dbReference type="SAM" id="Phobius"/>
    </source>
</evidence>
<dbReference type="PANTHER" id="PTHR30373:SF2">
    <property type="entry name" value="UPF0603 PROTEIN YGCG"/>
    <property type="match status" value="1"/>
</dbReference>
<feature type="transmembrane region" description="Helical" evidence="1">
    <location>
        <begin position="202"/>
        <end position="224"/>
    </location>
</feature>
<gene>
    <name evidence="3" type="ORF">D3A95_02685</name>
</gene>
<feature type="domain" description="TPM" evidence="2">
    <location>
        <begin position="45"/>
        <end position="169"/>
    </location>
</feature>
<evidence type="ECO:0000313" key="4">
    <source>
        <dbReference type="Proteomes" id="UP000261812"/>
    </source>
</evidence>
<keyword evidence="1" id="KW-0812">Transmembrane</keyword>
<dbReference type="KEGG" id="tsq:D3A95_02685"/>